<dbReference type="InterPro" id="IPR003594">
    <property type="entry name" value="HATPase_dom"/>
</dbReference>
<dbReference type="EC" id="2.7.13.3" evidence="2"/>
<keyword evidence="5" id="KW-0418">Kinase</keyword>
<dbReference type="SMART" id="SM00388">
    <property type="entry name" value="HisKA"/>
    <property type="match status" value="1"/>
</dbReference>
<evidence type="ECO:0000259" key="9">
    <source>
        <dbReference type="PROSITE" id="PS50110"/>
    </source>
</evidence>
<dbReference type="InterPro" id="IPR000014">
    <property type="entry name" value="PAS"/>
</dbReference>
<feature type="region of interest" description="Disordered" evidence="7">
    <location>
        <begin position="1"/>
        <end position="25"/>
    </location>
</feature>
<feature type="domain" description="Histidine kinase" evidence="8">
    <location>
        <begin position="180"/>
        <end position="398"/>
    </location>
</feature>
<keyword evidence="3 6" id="KW-0597">Phosphoprotein</keyword>
<reference evidence="10 11" key="1">
    <citation type="journal article" date="2020" name="Microorganisms">
        <title>Osmotic Adaptation and Compatible Solute Biosynthesis of Phototrophic Bacteria as Revealed from Genome Analyses.</title>
        <authorList>
            <person name="Imhoff J.F."/>
            <person name="Rahn T."/>
            <person name="Kunzel S."/>
            <person name="Keller A."/>
            <person name="Neulinger S.C."/>
        </authorList>
    </citation>
    <scope>NUCLEOTIDE SEQUENCE [LARGE SCALE GENOMIC DNA]</scope>
    <source>
        <strain evidence="10 11">DSM 25653</strain>
    </source>
</reference>
<dbReference type="PROSITE" id="PS50110">
    <property type="entry name" value="RESPONSE_REGULATORY"/>
    <property type="match status" value="1"/>
</dbReference>
<dbReference type="Gene3D" id="3.40.50.2300">
    <property type="match status" value="1"/>
</dbReference>
<proteinExistence type="predicted"/>
<organism evidence="10 11">
    <name type="scientific">Lamprobacter modestohalophilus</name>
    <dbReference type="NCBI Taxonomy" id="1064514"/>
    <lineage>
        <taxon>Bacteria</taxon>
        <taxon>Pseudomonadati</taxon>
        <taxon>Pseudomonadota</taxon>
        <taxon>Gammaproteobacteria</taxon>
        <taxon>Chromatiales</taxon>
        <taxon>Chromatiaceae</taxon>
        <taxon>Lamprobacter</taxon>
    </lineage>
</organism>
<dbReference type="CDD" id="cd00130">
    <property type="entry name" value="PAS"/>
    <property type="match status" value="1"/>
</dbReference>
<comment type="catalytic activity">
    <reaction evidence="1">
        <text>ATP + protein L-histidine = ADP + protein N-phospho-L-histidine.</text>
        <dbReference type="EC" id="2.7.13.3"/>
    </reaction>
</comment>
<dbReference type="GO" id="GO:0009927">
    <property type="term" value="F:histidine phosphotransfer kinase activity"/>
    <property type="evidence" value="ECO:0007669"/>
    <property type="project" value="TreeGrafter"/>
</dbReference>
<dbReference type="Proteomes" id="UP001138768">
    <property type="component" value="Unassembled WGS sequence"/>
</dbReference>
<dbReference type="PRINTS" id="PR00344">
    <property type="entry name" value="BCTRLSENSOR"/>
</dbReference>
<evidence type="ECO:0000256" key="4">
    <source>
        <dbReference type="ARBA" id="ARBA00022679"/>
    </source>
</evidence>
<dbReference type="EMBL" id="NRRY01000020">
    <property type="protein sequence ID" value="MBK1619347.1"/>
    <property type="molecule type" value="Genomic_DNA"/>
</dbReference>
<feature type="compositionally biased region" description="Polar residues" evidence="7">
    <location>
        <begin position="12"/>
        <end position="21"/>
    </location>
</feature>
<dbReference type="InterPro" id="IPR036097">
    <property type="entry name" value="HisK_dim/P_sf"/>
</dbReference>
<dbReference type="Pfam" id="PF08448">
    <property type="entry name" value="PAS_4"/>
    <property type="match status" value="1"/>
</dbReference>
<dbReference type="InterPro" id="IPR003661">
    <property type="entry name" value="HisK_dim/P_dom"/>
</dbReference>
<evidence type="ECO:0000256" key="7">
    <source>
        <dbReference type="SAM" id="MobiDB-lite"/>
    </source>
</evidence>
<dbReference type="InterPro" id="IPR004358">
    <property type="entry name" value="Sig_transdc_His_kin-like_C"/>
</dbReference>
<dbReference type="Gene3D" id="3.30.565.10">
    <property type="entry name" value="Histidine kinase-like ATPase, C-terminal domain"/>
    <property type="match status" value="1"/>
</dbReference>
<dbReference type="Pfam" id="PF02518">
    <property type="entry name" value="HATPase_c"/>
    <property type="match status" value="1"/>
</dbReference>
<evidence type="ECO:0000259" key="8">
    <source>
        <dbReference type="PROSITE" id="PS50109"/>
    </source>
</evidence>
<dbReference type="Pfam" id="PF00072">
    <property type="entry name" value="Response_reg"/>
    <property type="match status" value="1"/>
</dbReference>
<dbReference type="PANTHER" id="PTHR43047">
    <property type="entry name" value="TWO-COMPONENT HISTIDINE PROTEIN KINASE"/>
    <property type="match status" value="1"/>
</dbReference>
<dbReference type="Gene3D" id="3.30.450.20">
    <property type="entry name" value="PAS domain"/>
    <property type="match status" value="1"/>
</dbReference>
<comment type="caution">
    <text evidence="10">The sequence shown here is derived from an EMBL/GenBank/DDBJ whole genome shotgun (WGS) entry which is preliminary data.</text>
</comment>
<feature type="modified residue" description="4-aspartylphosphate" evidence="6">
    <location>
        <position position="474"/>
    </location>
</feature>
<dbReference type="SUPFAM" id="SSF55785">
    <property type="entry name" value="PYP-like sensor domain (PAS domain)"/>
    <property type="match status" value="1"/>
</dbReference>
<keyword evidence="11" id="KW-1185">Reference proteome</keyword>
<dbReference type="CDD" id="cd00082">
    <property type="entry name" value="HisKA"/>
    <property type="match status" value="1"/>
</dbReference>
<protein>
    <recommendedName>
        <fullName evidence="2">histidine kinase</fullName>
        <ecNumber evidence="2">2.7.13.3</ecNumber>
    </recommendedName>
</protein>
<name>A0A9X0W960_9GAMM</name>
<accession>A0A9X0W960</accession>
<evidence type="ECO:0000256" key="3">
    <source>
        <dbReference type="ARBA" id="ARBA00022553"/>
    </source>
</evidence>
<dbReference type="GO" id="GO:0005886">
    <property type="term" value="C:plasma membrane"/>
    <property type="evidence" value="ECO:0007669"/>
    <property type="project" value="TreeGrafter"/>
</dbReference>
<dbReference type="Gene3D" id="1.10.287.130">
    <property type="match status" value="1"/>
</dbReference>
<evidence type="ECO:0000256" key="5">
    <source>
        <dbReference type="ARBA" id="ARBA00022777"/>
    </source>
</evidence>
<evidence type="ECO:0000313" key="10">
    <source>
        <dbReference type="EMBL" id="MBK1619347.1"/>
    </source>
</evidence>
<evidence type="ECO:0000256" key="6">
    <source>
        <dbReference type="PROSITE-ProRule" id="PRU00169"/>
    </source>
</evidence>
<dbReference type="SMART" id="SM00448">
    <property type="entry name" value="REC"/>
    <property type="match status" value="1"/>
</dbReference>
<dbReference type="SUPFAM" id="SSF47384">
    <property type="entry name" value="Homodimeric domain of signal transducing histidine kinase"/>
    <property type="match status" value="1"/>
</dbReference>
<dbReference type="SMART" id="SM00387">
    <property type="entry name" value="HATPase_c"/>
    <property type="match status" value="1"/>
</dbReference>
<dbReference type="AlphaFoldDB" id="A0A9X0W960"/>
<dbReference type="InterPro" id="IPR036890">
    <property type="entry name" value="HATPase_C_sf"/>
</dbReference>
<keyword evidence="4" id="KW-0808">Transferase</keyword>
<dbReference type="Pfam" id="PF00512">
    <property type="entry name" value="HisKA"/>
    <property type="match status" value="1"/>
</dbReference>
<evidence type="ECO:0000313" key="11">
    <source>
        <dbReference type="Proteomes" id="UP001138768"/>
    </source>
</evidence>
<evidence type="ECO:0000256" key="2">
    <source>
        <dbReference type="ARBA" id="ARBA00012438"/>
    </source>
</evidence>
<dbReference type="PROSITE" id="PS50109">
    <property type="entry name" value="HIS_KIN"/>
    <property type="match status" value="1"/>
</dbReference>
<dbReference type="SUPFAM" id="SSF52172">
    <property type="entry name" value="CheY-like"/>
    <property type="match status" value="1"/>
</dbReference>
<sequence>MSNRGLRLTTEGLESSQQDTTEAALRRGGDTVQVEIKPKALVDNRPRAQVDTRPVLIARMTPALHVSFTNAAYADWFGAPPPALLGTPVRELVGEAAYKVLREPLQQSLAGEAVRFDAWLTLRAVGRRYCRIECIPDQREDGETIGLFALITDLTPEAGLHEQTQGLEMAGQHRNEVLSRIGHELRNPLTSVRSVLDQLFLGDADHVTHARALQLIDRQTRHMERLVRDLLDVARIRRGSIELIMAPRDLRELVQESLQAMEVVIGEHRHQVQVELPDAPVMVCADETRLVQVVSNLLDNAAKYTDDGGQISVRLRSDEGVARLQIEDSGCGIEADAITGLFDAYSQAPPALHRADGGLGLGLTLVKQLVELQGGQVAVYSDGPQCGSLFEVSLPVTSERAKQVKQIRKLAATTALDTGSASGLRVLVVDDNAEVVKAMIQLLTVMGHQASGVSNGSDALATIAVAPPDLVLLDIGLPEMDGIEVARRLSGMAARASVKLVAMSGYAAGTLGDAAALFDAHLLKPAGRDALGALLSSEGRKRSLDR</sequence>
<evidence type="ECO:0000256" key="1">
    <source>
        <dbReference type="ARBA" id="ARBA00000085"/>
    </source>
</evidence>
<dbReference type="SUPFAM" id="SSF55874">
    <property type="entry name" value="ATPase domain of HSP90 chaperone/DNA topoisomerase II/histidine kinase"/>
    <property type="match status" value="1"/>
</dbReference>
<gene>
    <name evidence="10" type="ORF">CKO42_13040</name>
</gene>
<dbReference type="InterPro" id="IPR005467">
    <property type="entry name" value="His_kinase_dom"/>
</dbReference>
<dbReference type="InterPro" id="IPR035965">
    <property type="entry name" value="PAS-like_dom_sf"/>
</dbReference>
<dbReference type="InterPro" id="IPR001789">
    <property type="entry name" value="Sig_transdc_resp-reg_receiver"/>
</dbReference>
<dbReference type="GO" id="GO:0000155">
    <property type="term" value="F:phosphorelay sensor kinase activity"/>
    <property type="evidence" value="ECO:0007669"/>
    <property type="project" value="InterPro"/>
</dbReference>
<dbReference type="InterPro" id="IPR011006">
    <property type="entry name" value="CheY-like_superfamily"/>
</dbReference>
<dbReference type="PANTHER" id="PTHR43047:SF72">
    <property type="entry name" value="OSMOSENSING HISTIDINE PROTEIN KINASE SLN1"/>
    <property type="match status" value="1"/>
</dbReference>
<dbReference type="InterPro" id="IPR013656">
    <property type="entry name" value="PAS_4"/>
</dbReference>
<feature type="domain" description="Response regulatory" evidence="9">
    <location>
        <begin position="425"/>
        <end position="539"/>
    </location>
</feature>